<dbReference type="GO" id="GO:0036424">
    <property type="term" value="F:L-phosphoserine phosphatase activity"/>
    <property type="evidence" value="ECO:0007669"/>
    <property type="project" value="TreeGrafter"/>
</dbReference>
<dbReference type="PANTHER" id="PTHR43344:SF20">
    <property type="entry name" value="URACIL PHOSPHORIBOSYLTRANSFERASE"/>
    <property type="match status" value="1"/>
</dbReference>
<dbReference type="GO" id="GO:0005737">
    <property type="term" value="C:cytoplasm"/>
    <property type="evidence" value="ECO:0007669"/>
    <property type="project" value="TreeGrafter"/>
</dbReference>
<dbReference type="Gene3D" id="3.40.50.1000">
    <property type="entry name" value="HAD superfamily/HAD-like"/>
    <property type="match status" value="1"/>
</dbReference>
<dbReference type="GeneID" id="43599702"/>
<keyword evidence="4" id="KW-1185">Reference proteome</keyword>
<evidence type="ECO:0000259" key="2">
    <source>
        <dbReference type="Pfam" id="PF14681"/>
    </source>
</evidence>
<dbReference type="InterPro" id="IPR050582">
    <property type="entry name" value="HAD-like_SerB"/>
</dbReference>
<dbReference type="Pfam" id="PF14681">
    <property type="entry name" value="UPRTase"/>
    <property type="match status" value="1"/>
</dbReference>
<dbReference type="InterPro" id="IPR036412">
    <property type="entry name" value="HAD-like_sf"/>
</dbReference>
<dbReference type="PANTHER" id="PTHR43344">
    <property type="entry name" value="PHOSPHOSERINE PHOSPHATASE"/>
    <property type="match status" value="1"/>
</dbReference>
<evidence type="ECO:0000313" key="3">
    <source>
        <dbReference type="EMBL" id="RDL36241.1"/>
    </source>
</evidence>
<dbReference type="RefSeq" id="XP_031868897.1">
    <property type="nucleotide sequence ID" value="XM_032015476.1"/>
</dbReference>
<dbReference type="AlphaFoldDB" id="A0A370TL36"/>
<dbReference type="OrthoDB" id="5416609at2759"/>
<reference evidence="3 4" key="1">
    <citation type="journal article" date="2018" name="IMA Fungus">
        <title>IMA Genome-F 9: Draft genome sequence of Annulohypoxylon stygium, Aspergillus mulundensis, Berkeleyomyces basicola (syn. Thielaviopsis basicola), Ceratocystis smalleyi, two Cercospora beticola strains, Coleophoma cylindrospora, Fusarium fracticaudum, Phialophora cf. hyalina, and Morchella septimelata.</title>
        <authorList>
            <person name="Wingfield B.D."/>
            <person name="Bills G.F."/>
            <person name="Dong Y."/>
            <person name="Huang W."/>
            <person name="Nel W.J."/>
            <person name="Swalarsk-Parry B.S."/>
            <person name="Vaghefi N."/>
            <person name="Wilken P.M."/>
            <person name="An Z."/>
            <person name="de Beer Z.W."/>
            <person name="De Vos L."/>
            <person name="Chen L."/>
            <person name="Duong T.A."/>
            <person name="Gao Y."/>
            <person name="Hammerbacher A."/>
            <person name="Kikkert J.R."/>
            <person name="Li Y."/>
            <person name="Li H."/>
            <person name="Li K."/>
            <person name="Li Q."/>
            <person name="Liu X."/>
            <person name="Ma X."/>
            <person name="Naidoo K."/>
            <person name="Pethybridge S.J."/>
            <person name="Sun J."/>
            <person name="Steenkamp E.T."/>
            <person name="van der Nest M.A."/>
            <person name="van Wyk S."/>
            <person name="Wingfield M.J."/>
            <person name="Xiong C."/>
            <person name="Yue Q."/>
            <person name="Zhang X."/>
        </authorList>
    </citation>
    <scope>NUCLEOTIDE SEQUENCE [LARGE SCALE GENOMIC DNA]</scope>
    <source>
        <strain evidence="3 4">BP 5553</strain>
    </source>
</reference>
<proteinExistence type="predicted"/>
<feature type="domain" description="Phosphoribosyltransferase" evidence="2">
    <location>
        <begin position="500"/>
        <end position="696"/>
    </location>
</feature>
<sequence length="700" mass="77629">MASNSNDTSNSKPGPTTNPRINTSAILNNRLTTGSRVVVIGIYGLPGSGKTFLLDQLKHELGKEFFEFYDGSEMIANVSPDGLEAFQRLEEGEKVQWRRLAIDTILNECANSGRVAVVAGHFIFWTEEEEAGQPVYTQNDLETFTHVLYLDIPVEIVLQRRQGDTTRDRPSTSLTHLGKWQQAEKTQLRGLCRNHGILFSLVSQQPTLLDKVLMLLRDFQHHTEEYNLSLTESILDESVVAGQTELETVLVMDADRTLAPMDTGMLFWQKVSSSQPAEKDCPLKTLFSSSLGYSYTAFRQATLLYEEIADDEVFDFICQEVASAVIMYPEFVAMLKLVMKENHVGAVIISCGLRRVWEKVLEREGLSKAIKVIGGGRVADGFIVTAGVKAALVARLQNLHQVYVWAFGDSPLDLEMLSKADQAIVVVGDEKTRSRTMDLDLFNVIRDGGLRARQVVLPSDSLPRLNTDMLPLVSIVDLELVDTILRHRSRQAGIQVHHATDQNGTKLLMTPMRDANVGGPALRESHRRVGRHLATEFLSRVVGIEEFSMAHVQGHHTSGYRLLNEQRTSIVALMRGGEPMAFGVNDIFPLTMFVHASCPEDIKPHHLQGQSTVVLVDSVVNNGTTVVQFEQHVRKLNPTIRVVVVAGVVQAKSVSEGSLICGLARSTKLDIIALRLSENKFTGRGTTDTGNHLFNTTHMP</sequence>
<dbReference type="STRING" id="2656787.A0A370TL36"/>
<name>A0A370TL36_9HELO</name>
<dbReference type="EMBL" id="NPIC01000005">
    <property type="protein sequence ID" value="RDL36241.1"/>
    <property type="molecule type" value="Genomic_DNA"/>
</dbReference>
<dbReference type="Pfam" id="PF13207">
    <property type="entry name" value="AAA_17"/>
    <property type="match status" value="1"/>
</dbReference>
<organism evidence="3 4">
    <name type="scientific">Venustampulla echinocandica</name>
    <dbReference type="NCBI Taxonomy" id="2656787"/>
    <lineage>
        <taxon>Eukaryota</taxon>
        <taxon>Fungi</taxon>
        <taxon>Dikarya</taxon>
        <taxon>Ascomycota</taxon>
        <taxon>Pezizomycotina</taxon>
        <taxon>Leotiomycetes</taxon>
        <taxon>Helotiales</taxon>
        <taxon>Pleuroascaceae</taxon>
        <taxon>Venustampulla</taxon>
    </lineage>
</organism>
<dbReference type="InterPro" id="IPR029057">
    <property type="entry name" value="PRTase-like"/>
</dbReference>
<dbReference type="InterPro" id="IPR027417">
    <property type="entry name" value="P-loop_NTPase"/>
</dbReference>
<dbReference type="InterPro" id="IPR023214">
    <property type="entry name" value="HAD_sf"/>
</dbReference>
<dbReference type="Gene3D" id="3.40.50.300">
    <property type="entry name" value="P-loop containing nucleotide triphosphate hydrolases"/>
    <property type="match status" value="1"/>
</dbReference>
<dbReference type="SUPFAM" id="SSF52540">
    <property type="entry name" value="P-loop containing nucleoside triphosphate hydrolases"/>
    <property type="match status" value="1"/>
</dbReference>
<dbReference type="Gene3D" id="3.40.50.2020">
    <property type="match status" value="1"/>
</dbReference>
<protein>
    <recommendedName>
        <fullName evidence="2">Phosphoribosyltransferase domain-containing protein</fullName>
    </recommendedName>
</protein>
<evidence type="ECO:0000313" key="4">
    <source>
        <dbReference type="Proteomes" id="UP000254866"/>
    </source>
</evidence>
<comment type="caution">
    <text evidence="3">The sequence shown here is derived from an EMBL/GenBank/DDBJ whole genome shotgun (WGS) entry which is preliminary data.</text>
</comment>
<dbReference type="Pfam" id="PF12710">
    <property type="entry name" value="HAD"/>
    <property type="match status" value="1"/>
</dbReference>
<dbReference type="SUPFAM" id="SSF53271">
    <property type="entry name" value="PRTase-like"/>
    <property type="match status" value="1"/>
</dbReference>
<evidence type="ECO:0000256" key="1">
    <source>
        <dbReference type="SAM" id="MobiDB-lite"/>
    </source>
</evidence>
<dbReference type="InterPro" id="IPR000836">
    <property type="entry name" value="PRTase_dom"/>
</dbReference>
<dbReference type="GO" id="GO:0006564">
    <property type="term" value="P:L-serine biosynthetic process"/>
    <property type="evidence" value="ECO:0007669"/>
    <property type="project" value="TreeGrafter"/>
</dbReference>
<dbReference type="GO" id="GO:0000287">
    <property type="term" value="F:magnesium ion binding"/>
    <property type="evidence" value="ECO:0007669"/>
    <property type="project" value="TreeGrafter"/>
</dbReference>
<dbReference type="CDD" id="cd06223">
    <property type="entry name" value="PRTases_typeI"/>
    <property type="match status" value="1"/>
</dbReference>
<gene>
    <name evidence="3" type="ORF">BP5553_06853</name>
</gene>
<feature type="region of interest" description="Disordered" evidence="1">
    <location>
        <begin position="1"/>
        <end position="23"/>
    </location>
</feature>
<accession>A0A370TL36</accession>
<dbReference type="Proteomes" id="UP000254866">
    <property type="component" value="Unassembled WGS sequence"/>
</dbReference>
<dbReference type="SUPFAM" id="SSF56784">
    <property type="entry name" value="HAD-like"/>
    <property type="match status" value="1"/>
</dbReference>